<dbReference type="AlphaFoldDB" id="A0A0P9CLW1"/>
<evidence type="ECO:0000313" key="4">
    <source>
        <dbReference type="Proteomes" id="UP000050515"/>
    </source>
</evidence>
<dbReference type="Proteomes" id="UP000050320">
    <property type="component" value="Unassembled WGS sequence"/>
</dbReference>
<sequence>MAFLNFKYKLNIQNKLKMSDENLNTLLMDKNFIKLTGPPEDWLNFLYTGTWGFRDKPRLKSMYNKIDVNSSVFLLHSMHTEYINMPYKIKTGIIGFGFASGKYILDKSDIIPDYGDNFRPLRLQFSKVYLFGDICEIKINAFEKILSSGINEAGYYIDALLRNSISFNDLKDNMVSIQPQGALQELDKKNNDAILAILSKKSTKLLEFSK</sequence>
<dbReference type="EMBL" id="LJCQ01000233">
    <property type="protein sequence ID" value="KPV46489.1"/>
    <property type="molecule type" value="Genomic_DNA"/>
</dbReference>
<reference evidence="1 4" key="1">
    <citation type="submission" date="2015-09" db="EMBL/GenBank/DDBJ databases">
        <title>Draft genome sequence of Acidiplasma aeolicum DSM 18409.</title>
        <authorList>
            <person name="Hemp J."/>
        </authorList>
    </citation>
    <scope>NUCLEOTIDE SEQUENCE [LARGE SCALE GENOMIC DNA]</scope>
    <source>
        <strain evidence="1 4">V</strain>
    </source>
</reference>
<dbReference type="PATRIC" id="fig|507754.4.peg.1591"/>
<reference evidence="2 3" key="2">
    <citation type="submission" date="2015-09" db="EMBL/GenBank/DDBJ databases">
        <title>Heavy metals and arsenic resistance mechanisms in polyextremophilic archaea of the family Ferroplasmaceae.</title>
        <authorList>
            <person name="Bulaev A.G."/>
            <person name="Kanygina A.V."/>
        </authorList>
    </citation>
    <scope>NUCLEOTIDE SEQUENCE [LARGE SCALE GENOMIC DNA]</scope>
    <source>
        <strain evidence="2 3">VT</strain>
    </source>
</reference>
<evidence type="ECO:0000313" key="1">
    <source>
        <dbReference type="EMBL" id="KPV46489.1"/>
    </source>
</evidence>
<name>A0A0P9CLW1_9ARCH</name>
<gene>
    <name evidence="2" type="ORF">AOG54_05940</name>
    <name evidence="1" type="ORF">SE19_05310</name>
</gene>
<proteinExistence type="predicted"/>
<dbReference type="Proteomes" id="UP000050515">
    <property type="component" value="Unassembled WGS sequence"/>
</dbReference>
<dbReference type="EMBL" id="LKBG01000261">
    <property type="protein sequence ID" value="KQB34030.1"/>
    <property type="molecule type" value="Genomic_DNA"/>
</dbReference>
<comment type="caution">
    <text evidence="1">The sequence shown here is derived from an EMBL/GenBank/DDBJ whole genome shotgun (WGS) entry which is preliminary data.</text>
</comment>
<protein>
    <submittedName>
        <fullName evidence="1">Uncharacterized protein</fullName>
    </submittedName>
</protein>
<evidence type="ECO:0000313" key="2">
    <source>
        <dbReference type="EMBL" id="KQB34030.1"/>
    </source>
</evidence>
<evidence type="ECO:0000313" key="3">
    <source>
        <dbReference type="Proteomes" id="UP000050320"/>
    </source>
</evidence>
<organism evidence="1 4">
    <name type="scientific">Acidiplasma aeolicum</name>
    <dbReference type="NCBI Taxonomy" id="507754"/>
    <lineage>
        <taxon>Archaea</taxon>
        <taxon>Methanobacteriati</taxon>
        <taxon>Thermoplasmatota</taxon>
        <taxon>Thermoplasmata</taxon>
        <taxon>Thermoplasmatales</taxon>
        <taxon>Ferroplasmaceae</taxon>
        <taxon>Acidiplasma</taxon>
    </lineage>
</organism>
<keyword evidence="3" id="KW-1185">Reference proteome</keyword>
<accession>A0A0P9CLW1</accession>